<evidence type="ECO:0000313" key="1">
    <source>
        <dbReference type="EMBL" id="PWI50661.1"/>
    </source>
</evidence>
<organism evidence="1 2">
    <name type="scientific">Sulfoacidibacillus thermotolerans</name>
    <name type="common">Acidibacillus sulfuroxidans</name>
    <dbReference type="NCBI Taxonomy" id="1765684"/>
    <lineage>
        <taxon>Bacteria</taxon>
        <taxon>Bacillati</taxon>
        <taxon>Bacillota</taxon>
        <taxon>Bacilli</taxon>
        <taxon>Bacillales</taxon>
        <taxon>Alicyclobacillaceae</taxon>
        <taxon>Sulfoacidibacillus</taxon>
    </lineage>
</organism>
<protein>
    <submittedName>
        <fullName evidence="1">Uncharacterized protein</fullName>
    </submittedName>
</protein>
<dbReference type="Proteomes" id="UP000245380">
    <property type="component" value="Unassembled WGS sequence"/>
</dbReference>
<accession>A0A2U3CNP7</accession>
<evidence type="ECO:0000313" key="2">
    <source>
        <dbReference type="Proteomes" id="UP000245380"/>
    </source>
</evidence>
<name>A0A2U3CNP7_SULT2</name>
<proteinExistence type="predicted"/>
<keyword evidence="2" id="KW-1185">Reference proteome</keyword>
<dbReference type="EMBL" id="MPDK01000105">
    <property type="protein sequence ID" value="PWI50661.1"/>
    <property type="molecule type" value="Genomic_DNA"/>
</dbReference>
<comment type="caution">
    <text evidence="1">The sequence shown here is derived from an EMBL/GenBank/DDBJ whole genome shotgun (WGS) entry which is preliminary data.</text>
</comment>
<reference evidence="1 2" key="1">
    <citation type="submission" date="2016-11" db="EMBL/GenBank/DDBJ databases">
        <title>Comparative genomics of Acidibacillus ferroxidans species.</title>
        <authorList>
            <person name="Oliveira G."/>
            <person name="Nunes G."/>
            <person name="Oliveira R."/>
            <person name="Araujo F."/>
            <person name="Salim A."/>
            <person name="Scholte L."/>
            <person name="Morais D."/>
            <person name="Nancucheo I."/>
            <person name="Johnson D.B."/>
            <person name="Grail B."/>
            <person name="Bittencourt J."/>
            <person name="Valadares R."/>
        </authorList>
    </citation>
    <scope>NUCLEOTIDE SEQUENCE [LARGE SCALE GENOMIC DNA]</scope>
    <source>
        <strain evidence="1 2">Y002</strain>
    </source>
</reference>
<gene>
    <name evidence="1" type="ORF">BM613_14485</name>
</gene>
<sequence>METVHHLLHEAHAGRIDAAIQLCDCFTDEMRKLSKMLPEKARQDGEQRACLRLILESTKKIYE</sequence>
<dbReference type="AlphaFoldDB" id="A0A2U3CNP7"/>